<dbReference type="InParanoid" id="A0D545"/>
<sequence>MDQKATYRTSVRRSTVQVSGSPSNMYRPEYCNIKYNRIRG</sequence>
<keyword evidence="3" id="KW-1185">Reference proteome</keyword>
<dbReference type="GeneID" id="5031344"/>
<evidence type="ECO:0000256" key="1">
    <source>
        <dbReference type="SAM" id="MobiDB-lite"/>
    </source>
</evidence>
<dbReference type="Proteomes" id="UP000000600">
    <property type="component" value="Unassembled WGS sequence"/>
</dbReference>
<gene>
    <name evidence="2" type="ORF">GSPATT00013609001</name>
</gene>
<dbReference type="EMBL" id="CT868296">
    <property type="protein sequence ID" value="CAK78162.1"/>
    <property type="molecule type" value="Genomic_DNA"/>
</dbReference>
<protein>
    <submittedName>
        <fullName evidence="2">Uncharacterized protein</fullName>
    </submittedName>
</protein>
<dbReference type="RefSeq" id="XP_001445559.1">
    <property type="nucleotide sequence ID" value="XM_001445522.1"/>
</dbReference>
<proteinExistence type="predicted"/>
<organism evidence="2 3">
    <name type="scientific">Paramecium tetraurelia</name>
    <dbReference type="NCBI Taxonomy" id="5888"/>
    <lineage>
        <taxon>Eukaryota</taxon>
        <taxon>Sar</taxon>
        <taxon>Alveolata</taxon>
        <taxon>Ciliophora</taxon>
        <taxon>Intramacronucleata</taxon>
        <taxon>Oligohymenophorea</taxon>
        <taxon>Peniculida</taxon>
        <taxon>Parameciidae</taxon>
        <taxon>Paramecium</taxon>
    </lineage>
</organism>
<name>A0D545_PARTE</name>
<dbReference type="KEGG" id="ptm:GSPATT00013609001"/>
<dbReference type="HOGENOM" id="CLU_3360810_0_0_1"/>
<feature type="region of interest" description="Disordered" evidence="1">
    <location>
        <begin position="1"/>
        <end position="23"/>
    </location>
</feature>
<evidence type="ECO:0000313" key="3">
    <source>
        <dbReference type="Proteomes" id="UP000000600"/>
    </source>
</evidence>
<reference evidence="2 3" key="1">
    <citation type="journal article" date="2006" name="Nature">
        <title>Global trends of whole-genome duplications revealed by the ciliate Paramecium tetraurelia.</title>
        <authorList>
            <consortium name="Genoscope"/>
            <person name="Aury J.-M."/>
            <person name="Jaillon O."/>
            <person name="Duret L."/>
            <person name="Noel B."/>
            <person name="Jubin C."/>
            <person name="Porcel B.M."/>
            <person name="Segurens B."/>
            <person name="Daubin V."/>
            <person name="Anthouard V."/>
            <person name="Aiach N."/>
            <person name="Arnaiz O."/>
            <person name="Billaut A."/>
            <person name="Beisson J."/>
            <person name="Blanc I."/>
            <person name="Bouhouche K."/>
            <person name="Camara F."/>
            <person name="Duharcourt S."/>
            <person name="Guigo R."/>
            <person name="Gogendeau D."/>
            <person name="Katinka M."/>
            <person name="Keller A.-M."/>
            <person name="Kissmehl R."/>
            <person name="Klotz C."/>
            <person name="Koll F."/>
            <person name="Le Moue A."/>
            <person name="Lepere C."/>
            <person name="Malinsky S."/>
            <person name="Nowacki M."/>
            <person name="Nowak J.K."/>
            <person name="Plattner H."/>
            <person name="Poulain J."/>
            <person name="Ruiz F."/>
            <person name="Serrano V."/>
            <person name="Zagulski M."/>
            <person name="Dessen P."/>
            <person name="Betermier M."/>
            <person name="Weissenbach J."/>
            <person name="Scarpelli C."/>
            <person name="Schachter V."/>
            <person name="Sperling L."/>
            <person name="Meyer E."/>
            <person name="Cohen J."/>
            <person name="Wincker P."/>
        </authorList>
    </citation>
    <scope>NUCLEOTIDE SEQUENCE [LARGE SCALE GENOMIC DNA]</scope>
    <source>
        <strain evidence="2 3">Stock d4-2</strain>
    </source>
</reference>
<evidence type="ECO:0000313" key="2">
    <source>
        <dbReference type="EMBL" id="CAK78162.1"/>
    </source>
</evidence>
<accession>A0D545</accession>
<dbReference type="AlphaFoldDB" id="A0D545"/>